<comment type="subcellular location">
    <subcellularLocation>
        <location evidence="4">Cell membrane</location>
        <topology evidence="4">Lipid-anchor</topology>
    </subcellularLocation>
</comment>
<dbReference type="STRING" id="33044.GCA_900005695_00153"/>
<reference evidence="7 8" key="1">
    <citation type="submission" date="2018-06" db="EMBL/GenBank/DDBJ databases">
        <authorList>
            <consortium name="Pathogen Informatics"/>
            <person name="Doyle S."/>
        </authorList>
    </citation>
    <scope>NUCLEOTIDE SEQUENCE [LARGE SCALE GENOMIC DNA]</scope>
    <source>
        <strain evidence="7 8">NCTC12862</strain>
    </source>
</reference>
<comment type="similarity">
    <text evidence="4 5">Belongs to the RlpA family.</text>
</comment>
<dbReference type="SUPFAM" id="SSF50685">
    <property type="entry name" value="Barwin-like endoglucanases"/>
    <property type="match status" value="1"/>
</dbReference>
<dbReference type="CDD" id="cd22268">
    <property type="entry name" value="DPBB_RlpA-like"/>
    <property type="match status" value="1"/>
</dbReference>
<dbReference type="Gene3D" id="2.40.40.10">
    <property type="entry name" value="RlpA-like domain"/>
    <property type="match status" value="1"/>
</dbReference>
<dbReference type="InterPro" id="IPR009009">
    <property type="entry name" value="RlpA-like_DPBB"/>
</dbReference>
<proteinExistence type="inferred from homology"/>
<accession>A0A380ZD42</accession>
<protein>
    <recommendedName>
        <fullName evidence="4">Endolytic peptidoglycan transglycosylase RlpA</fullName>
        <ecNumber evidence="4">4.2.2.-</ecNumber>
    </recommendedName>
</protein>
<comment type="function">
    <text evidence="4">Lytic transglycosylase with a strong preference for naked glycan strands that lack stem peptides.</text>
</comment>
<dbReference type="EC" id="4.2.2.-" evidence="4"/>
<evidence type="ECO:0000256" key="1">
    <source>
        <dbReference type="ARBA" id="ARBA00022729"/>
    </source>
</evidence>
<keyword evidence="4" id="KW-0564">Palmitate</keyword>
<evidence type="ECO:0000259" key="6">
    <source>
        <dbReference type="Pfam" id="PF03330"/>
    </source>
</evidence>
<evidence type="ECO:0000313" key="8">
    <source>
        <dbReference type="Proteomes" id="UP000254950"/>
    </source>
</evidence>
<dbReference type="PANTHER" id="PTHR34183">
    <property type="entry name" value="ENDOLYTIC PEPTIDOGLYCAN TRANSGLYCOSYLASE RLPA"/>
    <property type="match status" value="1"/>
</dbReference>
<keyword evidence="3 4" id="KW-0961">Cell wall biogenesis/degradation</keyword>
<evidence type="ECO:0000256" key="5">
    <source>
        <dbReference type="RuleBase" id="RU003495"/>
    </source>
</evidence>
<keyword evidence="4" id="KW-1003">Cell membrane</keyword>
<dbReference type="AlphaFoldDB" id="A0A380ZD42"/>
<keyword evidence="2 4" id="KW-0456">Lyase</keyword>
<dbReference type="PROSITE" id="PS51257">
    <property type="entry name" value="PROKAR_LIPOPROTEIN"/>
    <property type="match status" value="1"/>
</dbReference>
<dbReference type="PANTHER" id="PTHR34183:SF1">
    <property type="entry name" value="ENDOLYTIC PEPTIDOGLYCAN TRANSGLYCOSYLASE RLPA"/>
    <property type="match status" value="1"/>
</dbReference>
<dbReference type="HAMAP" id="MF_02071">
    <property type="entry name" value="RlpA"/>
    <property type="match status" value="1"/>
</dbReference>
<dbReference type="InterPro" id="IPR012997">
    <property type="entry name" value="RplA"/>
</dbReference>
<dbReference type="Pfam" id="PF03330">
    <property type="entry name" value="DPBB_1"/>
    <property type="match status" value="1"/>
</dbReference>
<dbReference type="RefSeq" id="WP_004854412.1">
    <property type="nucleotide sequence ID" value="NZ_CACVBH010000006.1"/>
</dbReference>
<dbReference type="FunFam" id="2.40.40.10:FF:000003">
    <property type="entry name" value="Endolytic peptidoglycan transglycosylase RlpA"/>
    <property type="match status" value="1"/>
</dbReference>
<name>A0A380ZD42_BARDO</name>
<dbReference type="GO" id="GO:0008932">
    <property type="term" value="F:lytic endotransglycosylase activity"/>
    <property type="evidence" value="ECO:0007669"/>
    <property type="project" value="UniProtKB-UniRule"/>
</dbReference>
<dbReference type="OrthoDB" id="9779128at2"/>
<evidence type="ECO:0000313" key="7">
    <source>
        <dbReference type="EMBL" id="SUV44868.1"/>
    </source>
</evidence>
<dbReference type="InterPro" id="IPR036908">
    <property type="entry name" value="RlpA-like_sf"/>
</dbReference>
<dbReference type="GO" id="GO:0005886">
    <property type="term" value="C:plasma membrane"/>
    <property type="evidence" value="ECO:0007669"/>
    <property type="project" value="UniProtKB-SubCell"/>
</dbReference>
<evidence type="ECO:0000256" key="4">
    <source>
        <dbReference type="HAMAP-Rule" id="MF_02071"/>
    </source>
</evidence>
<dbReference type="InterPro" id="IPR034718">
    <property type="entry name" value="RlpA"/>
</dbReference>
<keyword evidence="1" id="KW-0732">Signal</keyword>
<dbReference type="Proteomes" id="UP000254950">
    <property type="component" value="Unassembled WGS sequence"/>
</dbReference>
<dbReference type="GO" id="GO:0000270">
    <property type="term" value="P:peptidoglycan metabolic process"/>
    <property type="evidence" value="ECO:0007669"/>
    <property type="project" value="UniProtKB-UniRule"/>
</dbReference>
<evidence type="ECO:0000256" key="2">
    <source>
        <dbReference type="ARBA" id="ARBA00023239"/>
    </source>
</evidence>
<keyword evidence="4" id="KW-0472">Membrane</keyword>
<dbReference type="GO" id="GO:0071555">
    <property type="term" value="P:cell wall organization"/>
    <property type="evidence" value="ECO:0007669"/>
    <property type="project" value="UniProtKB-KW"/>
</dbReference>
<dbReference type="NCBIfam" id="TIGR00413">
    <property type="entry name" value="rlpA"/>
    <property type="match status" value="1"/>
</dbReference>
<feature type="domain" description="RlpA-like protein double-psi beta-barrel" evidence="6">
    <location>
        <begin position="108"/>
        <end position="195"/>
    </location>
</feature>
<dbReference type="EMBL" id="UFTF01000001">
    <property type="protein sequence ID" value="SUV44868.1"/>
    <property type="molecule type" value="Genomic_DNA"/>
</dbReference>
<keyword evidence="4" id="KW-0449">Lipoprotein</keyword>
<gene>
    <name evidence="4" type="primary">rlpA</name>
    <name evidence="7" type="ORF">NCTC12862_00626</name>
</gene>
<evidence type="ECO:0000256" key="3">
    <source>
        <dbReference type="ARBA" id="ARBA00023316"/>
    </source>
</evidence>
<organism evidence="7 8">
    <name type="scientific">Bartonella doshiae</name>
    <dbReference type="NCBI Taxonomy" id="33044"/>
    <lineage>
        <taxon>Bacteria</taxon>
        <taxon>Pseudomonadati</taxon>
        <taxon>Pseudomonadota</taxon>
        <taxon>Alphaproteobacteria</taxon>
        <taxon>Hyphomicrobiales</taxon>
        <taxon>Bartonellaceae</taxon>
        <taxon>Bartonella</taxon>
    </lineage>
</organism>
<sequence length="304" mass="33897">MLLNSEKKVTSILKLTFRFAFIVAISQLLISCCVSQKSSFSKRSTCNHKTTETKTTPMPKKVSSIQSKSNVQGKSKKVGNGRVVVGKPYKIKGKWYYPQNDPNYKRIGEASWYGSDFHGRLTANGEIYDMNLLTAAHPTMPLPSYARVTNLKNGSSIIVRVNDRGPFIKDRIIDLSKQAAKVLGYVDAGVTNVKVEYIAEAPVGYYDGSYLMASYTPGNDVSSLLALTMVPKRKEDVIPGIFYTGSKKERSVKDSIEGKQFDETFSIKLPEIGPVLVEKPKSFDQIASINKLGRKIKESWLRNF</sequence>